<proteinExistence type="predicted"/>
<reference evidence="1 2" key="1">
    <citation type="submission" date="2011-02" db="EMBL/GenBank/DDBJ databases">
        <authorList>
            <person name="Weinstock G."/>
            <person name="Sodergren E."/>
            <person name="Clifton S."/>
            <person name="Fulton L."/>
            <person name="Fulton B."/>
            <person name="Courtney L."/>
            <person name="Fronick C."/>
            <person name="Harrison M."/>
            <person name="Strong C."/>
            <person name="Farmer C."/>
            <person name="Delahaunty K."/>
            <person name="Markovic C."/>
            <person name="Hall O."/>
            <person name="Minx P."/>
            <person name="Tomlinson C."/>
            <person name="Mitreva M."/>
            <person name="Hou S."/>
            <person name="Chen J."/>
            <person name="Wollam A."/>
            <person name="Pepin K.H."/>
            <person name="Johnson M."/>
            <person name="Bhonagiri V."/>
            <person name="Zhang X."/>
            <person name="Suruliraj S."/>
            <person name="Warren W."/>
            <person name="Chinwalla A."/>
            <person name="Mardis E.R."/>
            <person name="Wilson R.K."/>
        </authorList>
    </citation>
    <scope>NUCLEOTIDE SEQUENCE [LARGE SCALE GENOMIC DNA]</scope>
    <source>
        <strain evidence="1 2">YIT 11841</strain>
    </source>
</reference>
<comment type="caution">
    <text evidence="1">The sequence shown here is derived from an EMBL/GenBank/DDBJ whole genome shotgun (WGS) entry which is preliminary data.</text>
</comment>
<organism evidence="1 2">
    <name type="scientific">Paraprevotella xylaniphila YIT 11841</name>
    <dbReference type="NCBI Taxonomy" id="762982"/>
    <lineage>
        <taxon>Bacteria</taxon>
        <taxon>Pseudomonadati</taxon>
        <taxon>Bacteroidota</taxon>
        <taxon>Bacteroidia</taxon>
        <taxon>Bacteroidales</taxon>
        <taxon>Prevotellaceae</taxon>
        <taxon>Paraprevotella</taxon>
    </lineage>
</organism>
<dbReference type="STRING" id="762982.HMPREF9442_00742"/>
<dbReference type="Proteomes" id="UP000005546">
    <property type="component" value="Unassembled WGS sequence"/>
</dbReference>
<dbReference type="HOGENOM" id="CLU_2396942_0_0_10"/>
<protein>
    <submittedName>
        <fullName evidence="1">Conserved domain protein</fullName>
    </submittedName>
</protein>
<keyword evidence="2" id="KW-1185">Reference proteome</keyword>
<sequence>MAGGEWELPVLCYITCNQGCSGILFILSMIRCGVSPYFGEIYGVCLSYGLIREFFSCIQEISFLSFVILLLERGAEFPLVETQHVFPSGRELQ</sequence>
<evidence type="ECO:0000313" key="1">
    <source>
        <dbReference type="EMBL" id="EGG56071.1"/>
    </source>
</evidence>
<evidence type="ECO:0000313" key="2">
    <source>
        <dbReference type="Proteomes" id="UP000005546"/>
    </source>
</evidence>
<name>F3QRE1_9BACT</name>
<gene>
    <name evidence="1" type="ORF">HMPREF9442_00742</name>
</gene>
<dbReference type="AlphaFoldDB" id="F3QRE1"/>
<dbReference type="EMBL" id="AFBR01000021">
    <property type="protein sequence ID" value="EGG56071.1"/>
    <property type="molecule type" value="Genomic_DNA"/>
</dbReference>
<accession>F3QRE1</accession>